<reference evidence="12" key="1">
    <citation type="submission" date="2022-11" db="UniProtKB">
        <authorList>
            <consortium name="EnsemblMetazoa"/>
        </authorList>
    </citation>
    <scope>IDENTIFICATION</scope>
</reference>
<dbReference type="GO" id="GO:0043252">
    <property type="term" value="P:sodium-independent organic anion transport"/>
    <property type="evidence" value="ECO:0007669"/>
    <property type="project" value="TreeGrafter"/>
</dbReference>
<keyword evidence="6 8" id="KW-0472">Membrane</keyword>
<dbReference type="GO" id="GO:0016323">
    <property type="term" value="C:basolateral plasma membrane"/>
    <property type="evidence" value="ECO:0007669"/>
    <property type="project" value="TreeGrafter"/>
</dbReference>
<feature type="region of interest" description="Disordered" evidence="9">
    <location>
        <begin position="691"/>
        <end position="725"/>
    </location>
</feature>
<feature type="transmembrane region" description="Helical" evidence="8">
    <location>
        <begin position="583"/>
        <end position="604"/>
    </location>
</feature>
<feature type="transmembrane region" description="Helical" evidence="8">
    <location>
        <begin position="93"/>
        <end position="110"/>
    </location>
</feature>
<feature type="compositionally biased region" description="Low complexity" evidence="9">
    <location>
        <begin position="691"/>
        <end position="701"/>
    </location>
</feature>
<feature type="transmembrane region" description="Helical" evidence="8">
    <location>
        <begin position="117"/>
        <end position="136"/>
    </location>
</feature>
<evidence type="ECO:0000259" key="11">
    <source>
        <dbReference type="PROSITE" id="PS51465"/>
    </source>
</evidence>
<feature type="transmembrane region" description="Helical" evidence="8">
    <location>
        <begin position="357"/>
        <end position="376"/>
    </location>
</feature>
<dbReference type="PANTHER" id="PTHR11388">
    <property type="entry name" value="ORGANIC ANION TRANSPORTER"/>
    <property type="match status" value="1"/>
</dbReference>
<comment type="similarity">
    <text evidence="2 8">Belongs to the organo anion transporter (TC 2.A.60) family.</text>
</comment>
<dbReference type="CDD" id="cd17336">
    <property type="entry name" value="MFS_SLCO_OATP"/>
    <property type="match status" value="1"/>
</dbReference>
<feature type="transmembrane region" description="Helical" evidence="8">
    <location>
        <begin position="637"/>
        <end position="659"/>
    </location>
</feature>
<keyword evidence="3" id="KW-1003">Cell membrane</keyword>
<evidence type="ECO:0000313" key="13">
    <source>
        <dbReference type="Proteomes" id="UP000887568"/>
    </source>
</evidence>
<keyword evidence="8" id="KW-0813">Transport</keyword>
<accession>A0A913ZHD3</accession>
<dbReference type="AlphaFoldDB" id="A0A913ZHD3"/>
<feature type="transmembrane region" description="Helical" evidence="8">
    <location>
        <begin position="396"/>
        <end position="417"/>
    </location>
</feature>
<feature type="transmembrane region" description="Helical" evidence="8">
    <location>
        <begin position="429"/>
        <end position="448"/>
    </location>
</feature>
<keyword evidence="13" id="KW-1185">Reference proteome</keyword>
<evidence type="ECO:0000256" key="5">
    <source>
        <dbReference type="ARBA" id="ARBA00022989"/>
    </source>
</evidence>
<dbReference type="InterPro" id="IPR020846">
    <property type="entry name" value="MFS_dom"/>
</dbReference>
<name>A0A913ZHD3_PATMI</name>
<dbReference type="InterPro" id="IPR004156">
    <property type="entry name" value="OATP"/>
</dbReference>
<feature type="region of interest" description="Disordered" evidence="9">
    <location>
        <begin position="1"/>
        <end position="23"/>
    </location>
</feature>
<dbReference type="InterPro" id="IPR036058">
    <property type="entry name" value="Kazal_dom_sf"/>
</dbReference>
<dbReference type="OrthoDB" id="5062115at2759"/>
<comment type="subcellular location">
    <subcellularLocation>
        <location evidence="1 8">Cell membrane</location>
        <topology evidence="1 8">Multi-pass membrane protein</topology>
    </subcellularLocation>
</comment>
<evidence type="ECO:0000256" key="3">
    <source>
        <dbReference type="ARBA" id="ARBA00022475"/>
    </source>
</evidence>
<protein>
    <recommendedName>
        <fullName evidence="8">Solute carrier organic anion transporter family member</fullName>
    </recommendedName>
</protein>
<dbReference type="SUPFAM" id="SSF103473">
    <property type="entry name" value="MFS general substrate transporter"/>
    <property type="match status" value="1"/>
</dbReference>
<feature type="domain" description="Kazal-like" evidence="11">
    <location>
        <begin position="473"/>
        <end position="524"/>
    </location>
</feature>
<dbReference type="Gene3D" id="1.20.1250.20">
    <property type="entry name" value="MFS general substrate transporter like domains"/>
    <property type="match status" value="1"/>
</dbReference>
<dbReference type="PANTHER" id="PTHR11388:SF142">
    <property type="entry name" value="SOLUTE CARRIER ORGANIC ANION TRANSPORTER FAMILY MEMBER 5A1"/>
    <property type="match status" value="1"/>
</dbReference>
<proteinExistence type="inferred from homology"/>
<dbReference type="Pfam" id="PF07648">
    <property type="entry name" value="Kazal_2"/>
    <property type="match status" value="1"/>
</dbReference>
<feature type="transmembrane region" description="Helical" evidence="8">
    <location>
        <begin position="271"/>
        <end position="293"/>
    </location>
</feature>
<evidence type="ECO:0000256" key="9">
    <source>
        <dbReference type="SAM" id="MobiDB-lite"/>
    </source>
</evidence>
<dbReference type="RefSeq" id="XP_038051197.1">
    <property type="nucleotide sequence ID" value="XM_038195269.1"/>
</dbReference>
<dbReference type="Pfam" id="PF03137">
    <property type="entry name" value="OATP"/>
    <property type="match status" value="1"/>
</dbReference>
<feature type="transmembrane region" description="Helical" evidence="8">
    <location>
        <begin position="185"/>
        <end position="212"/>
    </location>
</feature>
<evidence type="ECO:0000313" key="12">
    <source>
        <dbReference type="EnsemblMetazoa" id="XP_038051197.1"/>
    </source>
</evidence>
<keyword evidence="8" id="KW-0406">Ion transport</keyword>
<sequence>MTRKQYTTMTGDQTAASPEDQEVGHEQNQARYGCLSCHPSGLTPLASGKFFLLAMCMLIFSDAFNIGTLSGALTSLETRYELTASQLGLIESLYEAGNLIFVIFVVHFAGREEHRRPLWIGLGALTMAIGTAIAYSPQFFFPAYEPNWRSLSTNQSTEPLTCGSDWLEVRCELAESHVFQQDSRMAYVVVLCGEILVGIGWTPVMPLAMSYIDDNVNTKTSAMFIGIIQSMFGVGTIAGFLVSAAVASHWVDFYRVDIDEIQLVPSDKLWVGAWWLGLAITSALYFLSSLPFFGFPRRLRTQSPSSCAKDDNFMLESYTTDDPDPEEEVLEPGSTSKGVVSLSTLPSLLWRLLCNPIYLWLSVGSFSEMAVIAGLVTFFPKYLETQFGLSPPEANFFMAVIPVPAVALGSILGGYLLKKLSLKAEGAMMLALTCSIIALIGQVVLLGIGCDDTGLAGVDVSYPNKHMIDWTSVNLTSRCNVDCGCNSDDPEAVCGVDGISYFSACHAGCKEFMNGTFFNCSCVQDPTNQMAGSAQPGACPMSDCHMLAPFLAIMFIIALFSSLEEIPQLMVMMRCVKKSDKSLALGLRHVFTRVFGNIPAPLYYGLAIDATCRLWQQFCGDRGECWAYNLPDFRYTFMGVTVGLKVLSAASYVMAWALLKRRSGAGKLPSADSERVDEGVTMSEYRRVTENGANGGAAAECTGEEDVGNGGMDEGNHGELQVSPV</sequence>
<dbReference type="PROSITE" id="PS51465">
    <property type="entry name" value="KAZAL_2"/>
    <property type="match status" value="1"/>
</dbReference>
<dbReference type="GO" id="GO:0006811">
    <property type="term" value="P:monoatomic ion transport"/>
    <property type="evidence" value="ECO:0007669"/>
    <property type="project" value="UniProtKB-KW"/>
</dbReference>
<evidence type="ECO:0000259" key="10">
    <source>
        <dbReference type="PROSITE" id="PS50850"/>
    </source>
</evidence>
<evidence type="ECO:0000256" key="8">
    <source>
        <dbReference type="RuleBase" id="RU362056"/>
    </source>
</evidence>
<evidence type="ECO:0000256" key="1">
    <source>
        <dbReference type="ARBA" id="ARBA00004651"/>
    </source>
</evidence>
<feature type="transmembrane region" description="Helical" evidence="8">
    <location>
        <begin position="546"/>
        <end position="563"/>
    </location>
</feature>
<dbReference type="EnsemblMetazoa" id="XM_038195269.1">
    <property type="protein sequence ID" value="XP_038051197.1"/>
    <property type="gene ID" value="LOC119724285"/>
</dbReference>
<keyword evidence="4 8" id="KW-0812">Transmembrane</keyword>
<feature type="compositionally biased region" description="Polar residues" evidence="9">
    <location>
        <begin position="1"/>
        <end position="16"/>
    </location>
</feature>
<dbReference type="GO" id="GO:0015347">
    <property type="term" value="F:sodium-independent organic anion transmembrane transporter activity"/>
    <property type="evidence" value="ECO:0007669"/>
    <property type="project" value="TreeGrafter"/>
</dbReference>
<dbReference type="Proteomes" id="UP000887568">
    <property type="component" value="Unplaced"/>
</dbReference>
<feature type="domain" description="Major facilitator superfamily (MFS) profile" evidence="10">
    <location>
        <begin position="51"/>
        <end position="663"/>
    </location>
</feature>
<evidence type="ECO:0000256" key="4">
    <source>
        <dbReference type="ARBA" id="ARBA00022692"/>
    </source>
</evidence>
<feature type="transmembrane region" description="Helical" evidence="8">
    <location>
        <begin position="224"/>
        <end position="251"/>
    </location>
</feature>
<evidence type="ECO:0000256" key="2">
    <source>
        <dbReference type="ARBA" id="ARBA00009657"/>
    </source>
</evidence>
<keyword evidence="5 8" id="KW-1133">Transmembrane helix</keyword>
<feature type="transmembrane region" description="Helical" evidence="8">
    <location>
        <begin position="50"/>
        <end position="73"/>
    </location>
</feature>
<dbReference type="SUPFAM" id="SSF100895">
    <property type="entry name" value="Kazal-type serine protease inhibitors"/>
    <property type="match status" value="1"/>
</dbReference>
<dbReference type="GeneID" id="119724285"/>
<keyword evidence="7" id="KW-1015">Disulfide bond</keyword>
<dbReference type="InterPro" id="IPR036259">
    <property type="entry name" value="MFS_trans_sf"/>
</dbReference>
<dbReference type="NCBIfam" id="TIGR00805">
    <property type="entry name" value="oat"/>
    <property type="match status" value="1"/>
</dbReference>
<organism evidence="12 13">
    <name type="scientific">Patiria miniata</name>
    <name type="common">Bat star</name>
    <name type="synonym">Asterina miniata</name>
    <dbReference type="NCBI Taxonomy" id="46514"/>
    <lineage>
        <taxon>Eukaryota</taxon>
        <taxon>Metazoa</taxon>
        <taxon>Echinodermata</taxon>
        <taxon>Eleutherozoa</taxon>
        <taxon>Asterozoa</taxon>
        <taxon>Asteroidea</taxon>
        <taxon>Valvatacea</taxon>
        <taxon>Valvatida</taxon>
        <taxon>Asterinidae</taxon>
        <taxon>Patiria</taxon>
    </lineage>
</organism>
<dbReference type="OMA" id="HLGENEM"/>
<dbReference type="InterPro" id="IPR002350">
    <property type="entry name" value="Kazal_dom"/>
</dbReference>
<dbReference type="PROSITE" id="PS50850">
    <property type="entry name" value="MFS"/>
    <property type="match status" value="1"/>
</dbReference>
<evidence type="ECO:0000256" key="6">
    <source>
        <dbReference type="ARBA" id="ARBA00023136"/>
    </source>
</evidence>
<evidence type="ECO:0000256" key="7">
    <source>
        <dbReference type="ARBA" id="ARBA00023157"/>
    </source>
</evidence>